<dbReference type="PRINTS" id="PR00954">
    <property type="entry name" value="FLGMOTORFLIG"/>
</dbReference>
<sequence length="400" mass="42654">MQFQQAGSFALRLIVQVGPKIKLGRGTGVDGLPQDFGDMGALPDLGSFGDTNDMGDFGGFDMPETITRMPVALSKKAKAAVIVRLLSTEDVKLPLSTFPESMQVDLAHQMTELRYIDKDTLASVVEEFLAELEAIGLSFPGGLEGALNVLEGTISASTSAKLRKNAGFSLTGDPWERIADLEPARVLPILEAESIEVGAVLLSKLKVSKSAQLLSMLPGDRARRIAYAISLTSAIAPDVVQRIGISIAAKLDAQPAKAFKDAPTERVGAILNFSASSTRDGVLEGLDETDKEFAEEVRKNIFTFANIATRVDGRDISKVVRGVEQDMLIKALAGATGNAAVSTEFILTNMSKRMADGMREEMEALGKVKESDAEEAMSAVVAGVRELESAGEIFLLTGDE</sequence>
<evidence type="ECO:0000256" key="5">
    <source>
        <dbReference type="ARBA" id="ARBA00022475"/>
    </source>
</evidence>
<comment type="subcellular location">
    <subcellularLocation>
        <location evidence="1">Bacterial flagellum basal body</location>
    </subcellularLocation>
    <subcellularLocation>
        <location evidence="2">Cell membrane</location>
        <topology evidence="2">Peripheral membrane protein</topology>
        <orientation evidence="2">Cytoplasmic side</orientation>
    </subcellularLocation>
</comment>
<evidence type="ECO:0000256" key="2">
    <source>
        <dbReference type="ARBA" id="ARBA00004413"/>
    </source>
</evidence>
<keyword evidence="14" id="KW-0282">Flagellum</keyword>
<dbReference type="PANTHER" id="PTHR30534:SF0">
    <property type="entry name" value="FLAGELLAR MOTOR SWITCH PROTEIN FLIG"/>
    <property type="match status" value="1"/>
</dbReference>
<evidence type="ECO:0000313" key="15">
    <source>
        <dbReference type="Proteomes" id="UP000193307"/>
    </source>
</evidence>
<dbReference type="GO" id="GO:0003774">
    <property type="term" value="F:cytoskeletal motor activity"/>
    <property type="evidence" value="ECO:0007669"/>
    <property type="project" value="InterPro"/>
</dbReference>
<dbReference type="PANTHER" id="PTHR30534">
    <property type="entry name" value="FLAGELLAR MOTOR SWITCH PROTEIN FLIG"/>
    <property type="match status" value="1"/>
</dbReference>
<dbReference type="Pfam" id="PF14842">
    <property type="entry name" value="FliG_N"/>
    <property type="match status" value="1"/>
</dbReference>
<dbReference type="SUPFAM" id="SSF48029">
    <property type="entry name" value="FliG"/>
    <property type="match status" value="2"/>
</dbReference>
<feature type="domain" description="Flagellar motor switch protein FliG C-terminal" evidence="11">
    <location>
        <begin position="285"/>
        <end position="395"/>
    </location>
</feature>
<comment type="similarity">
    <text evidence="3">Belongs to the FliG family.</text>
</comment>
<evidence type="ECO:0000256" key="1">
    <source>
        <dbReference type="ARBA" id="ARBA00004117"/>
    </source>
</evidence>
<dbReference type="STRING" id="658057.SAMN04488032_10126"/>
<dbReference type="Gene3D" id="1.10.220.30">
    <property type="match status" value="3"/>
</dbReference>
<proteinExistence type="inferred from homology"/>
<feature type="domain" description="Flagellar motor switch protein FliG N-terminal" evidence="13">
    <location>
        <begin position="73"/>
        <end position="175"/>
    </location>
</feature>
<keyword evidence="14" id="KW-0969">Cilium</keyword>
<keyword evidence="14" id="KW-0966">Cell projection</keyword>
<dbReference type="GO" id="GO:0009425">
    <property type="term" value="C:bacterial-type flagellum basal body"/>
    <property type="evidence" value="ECO:0007669"/>
    <property type="project" value="UniProtKB-SubCell"/>
</dbReference>
<accession>A0A1Y5RLL3</accession>
<dbReference type="GO" id="GO:0005886">
    <property type="term" value="C:plasma membrane"/>
    <property type="evidence" value="ECO:0007669"/>
    <property type="project" value="UniProtKB-SubCell"/>
</dbReference>
<dbReference type="EMBL" id="FWFW01000001">
    <property type="protein sequence ID" value="SLN20375.1"/>
    <property type="molecule type" value="Genomic_DNA"/>
</dbReference>
<dbReference type="AlphaFoldDB" id="A0A1Y5RLL3"/>
<dbReference type="GO" id="GO:0071973">
    <property type="term" value="P:bacterial-type flagellum-dependent cell motility"/>
    <property type="evidence" value="ECO:0007669"/>
    <property type="project" value="InterPro"/>
</dbReference>
<dbReference type="GO" id="GO:0006935">
    <property type="term" value="P:chemotaxis"/>
    <property type="evidence" value="ECO:0007669"/>
    <property type="project" value="UniProtKB-KW"/>
</dbReference>
<keyword evidence="5" id="KW-1003">Cell membrane</keyword>
<evidence type="ECO:0000256" key="7">
    <source>
        <dbReference type="ARBA" id="ARBA00022779"/>
    </source>
</evidence>
<evidence type="ECO:0000313" key="14">
    <source>
        <dbReference type="EMBL" id="SLN20375.1"/>
    </source>
</evidence>
<evidence type="ECO:0000256" key="10">
    <source>
        <dbReference type="ARBA" id="ARBA00025598"/>
    </source>
</evidence>
<keyword evidence="8" id="KW-0472">Membrane</keyword>
<evidence type="ECO:0000256" key="8">
    <source>
        <dbReference type="ARBA" id="ARBA00023136"/>
    </source>
</evidence>
<dbReference type="InterPro" id="IPR000090">
    <property type="entry name" value="Flg_Motor_Flig"/>
</dbReference>
<gene>
    <name evidence="14" type="primary">fliG</name>
    <name evidence="14" type="ORF">PAM7971_00624</name>
</gene>
<evidence type="ECO:0000256" key="3">
    <source>
        <dbReference type="ARBA" id="ARBA00010299"/>
    </source>
</evidence>
<name>A0A1Y5RLL3_9RHOB</name>
<comment type="function">
    <text evidence="10">FliG is one of three proteins (FliG, FliN, FliM) that forms the rotor-mounted switch complex (C ring), located at the base of the basal body. This complex interacts with the CheY and CheZ chemotaxis proteins, in addition to contacting components of the motor that determine the direction of flagellar rotation.</text>
</comment>
<keyword evidence="7" id="KW-0283">Flagellar rotation</keyword>
<evidence type="ECO:0000256" key="4">
    <source>
        <dbReference type="ARBA" id="ARBA00021870"/>
    </source>
</evidence>
<keyword evidence="15" id="KW-1185">Reference proteome</keyword>
<protein>
    <recommendedName>
        <fullName evidence="4">Flagellar motor switch protein FliG</fullName>
    </recommendedName>
</protein>
<evidence type="ECO:0000259" key="11">
    <source>
        <dbReference type="Pfam" id="PF01706"/>
    </source>
</evidence>
<dbReference type="InterPro" id="IPR011002">
    <property type="entry name" value="FliG_a-hlx"/>
</dbReference>
<dbReference type="InterPro" id="IPR023087">
    <property type="entry name" value="Flg_Motor_Flig_C"/>
</dbReference>
<keyword evidence="9" id="KW-0975">Bacterial flagellum</keyword>
<dbReference type="Proteomes" id="UP000193307">
    <property type="component" value="Unassembled WGS sequence"/>
</dbReference>
<evidence type="ECO:0000259" key="13">
    <source>
        <dbReference type="Pfam" id="PF14842"/>
    </source>
</evidence>
<feature type="domain" description="Flagellar motor switch protein FliG middle" evidence="12">
    <location>
        <begin position="183"/>
        <end position="256"/>
    </location>
</feature>
<evidence type="ECO:0000256" key="6">
    <source>
        <dbReference type="ARBA" id="ARBA00022500"/>
    </source>
</evidence>
<dbReference type="InterPro" id="IPR028263">
    <property type="entry name" value="FliG_N"/>
</dbReference>
<evidence type="ECO:0000256" key="9">
    <source>
        <dbReference type="ARBA" id="ARBA00023143"/>
    </source>
</evidence>
<evidence type="ECO:0000259" key="12">
    <source>
        <dbReference type="Pfam" id="PF14841"/>
    </source>
</evidence>
<reference evidence="14 15" key="1">
    <citation type="submission" date="2017-03" db="EMBL/GenBank/DDBJ databases">
        <authorList>
            <person name="Afonso C.L."/>
            <person name="Miller P.J."/>
            <person name="Scott M.A."/>
            <person name="Spackman E."/>
            <person name="Goraichik I."/>
            <person name="Dimitrov K.M."/>
            <person name="Suarez D.L."/>
            <person name="Swayne D.E."/>
        </authorList>
    </citation>
    <scope>NUCLEOTIDE SEQUENCE [LARGE SCALE GENOMIC DNA]</scope>
    <source>
        <strain evidence="14 15">CECT 7971</strain>
    </source>
</reference>
<dbReference type="InterPro" id="IPR032779">
    <property type="entry name" value="FliG_M"/>
</dbReference>
<dbReference type="Pfam" id="PF14841">
    <property type="entry name" value="FliG_M"/>
    <property type="match status" value="1"/>
</dbReference>
<keyword evidence="6" id="KW-0145">Chemotaxis</keyword>
<organism evidence="14 15">
    <name type="scientific">Pacificibacter marinus</name>
    <dbReference type="NCBI Taxonomy" id="658057"/>
    <lineage>
        <taxon>Bacteria</taxon>
        <taxon>Pseudomonadati</taxon>
        <taxon>Pseudomonadota</taxon>
        <taxon>Alphaproteobacteria</taxon>
        <taxon>Rhodobacterales</taxon>
        <taxon>Roseobacteraceae</taxon>
        <taxon>Pacificibacter</taxon>
    </lineage>
</organism>
<dbReference type="Pfam" id="PF01706">
    <property type="entry name" value="FliG_C"/>
    <property type="match status" value="1"/>
</dbReference>